<reference evidence="1 2" key="1">
    <citation type="submission" date="2018-06" db="EMBL/GenBank/DDBJ databases">
        <authorList>
            <consortium name="Pathogen Informatics"/>
            <person name="Doyle S."/>
        </authorList>
    </citation>
    <scope>NUCLEOTIDE SEQUENCE [LARGE SCALE GENOMIC DNA]</scope>
    <source>
        <strain evidence="1 2">NCTC11532</strain>
    </source>
</reference>
<sequence length="147" mass="17470">MSRDFINLIDKLEKKWDDEIVPAYDQMKLIFINNIRTNHLAQKALAALGAQYRTFYNHAQNSFATCKMDVAERPKALEFLKEIEESYNADIQELMGIYNRKAAHLRANFFQNEAIHLPMPTLEEQIHWEIFPSDPENYPQYYTYDFK</sequence>
<protein>
    <submittedName>
        <fullName evidence="1">Uncharacterized protein</fullName>
    </submittedName>
</protein>
<name>A0A378LX97_9GAMM</name>
<accession>A0A378LX97</accession>
<dbReference type="RefSeq" id="WP_031563963.1">
    <property type="nucleotide sequence ID" value="NZ_CAAAIS010000009.1"/>
</dbReference>
<evidence type="ECO:0000313" key="2">
    <source>
        <dbReference type="Proteomes" id="UP000255297"/>
    </source>
</evidence>
<dbReference type="Proteomes" id="UP000255297">
    <property type="component" value="Unassembled WGS sequence"/>
</dbReference>
<gene>
    <name evidence="1" type="ORF">NCTC11532_02691</name>
</gene>
<evidence type="ECO:0000313" key="1">
    <source>
        <dbReference type="EMBL" id="STY31033.1"/>
    </source>
</evidence>
<dbReference type="AlphaFoldDB" id="A0A378LX97"/>
<keyword evidence="2" id="KW-1185">Reference proteome</keyword>
<dbReference type="EMBL" id="UGPB01000001">
    <property type="protein sequence ID" value="STY31033.1"/>
    <property type="molecule type" value="Genomic_DNA"/>
</dbReference>
<dbReference type="STRING" id="1122170.GCA_000701265_02942"/>
<dbReference type="OrthoDB" id="5648517at2"/>
<organism evidence="1 2">
    <name type="scientific">Legionella wadsworthii</name>
    <dbReference type="NCBI Taxonomy" id="28088"/>
    <lineage>
        <taxon>Bacteria</taxon>
        <taxon>Pseudomonadati</taxon>
        <taxon>Pseudomonadota</taxon>
        <taxon>Gammaproteobacteria</taxon>
        <taxon>Legionellales</taxon>
        <taxon>Legionellaceae</taxon>
        <taxon>Legionella</taxon>
    </lineage>
</organism>
<proteinExistence type="predicted"/>